<keyword evidence="8" id="KW-1133">Transmembrane helix</keyword>
<evidence type="ECO:0000256" key="4">
    <source>
        <dbReference type="ARBA" id="ARBA00022729"/>
    </source>
</evidence>
<feature type="compositionally biased region" description="Polar residues" evidence="7">
    <location>
        <begin position="85"/>
        <end position="94"/>
    </location>
</feature>
<keyword evidence="4" id="KW-0732">Signal</keyword>
<proteinExistence type="predicted"/>
<keyword evidence="5" id="KW-0574">Periplasm</keyword>
<comment type="pathway">
    <text evidence="2">Glycan biosynthesis; alginate biosynthesis.</text>
</comment>
<keyword evidence="6" id="KW-0016">Alginate biosynthesis</keyword>
<evidence type="ECO:0000259" key="9">
    <source>
        <dbReference type="Pfam" id="PF16822"/>
    </source>
</evidence>
<comment type="subcellular location">
    <subcellularLocation>
        <location evidence="1">Periplasm</location>
    </subcellularLocation>
</comment>
<name>A0ABT1ZFJ9_9MICO</name>
<dbReference type="InterPro" id="IPR031811">
    <property type="entry name" value="ALGX/ALGJ_SGNH-like"/>
</dbReference>
<keyword evidence="3" id="KW-0808">Transferase</keyword>
<evidence type="ECO:0000256" key="5">
    <source>
        <dbReference type="ARBA" id="ARBA00022764"/>
    </source>
</evidence>
<feature type="region of interest" description="Disordered" evidence="7">
    <location>
        <begin position="56"/>
        <end position="94"/>
    </location>
</feature>
<comment type="caution">
    <text evidence="10">The sequence shown here is derived from an EMBL/GenBank/DDBJ whole genome shotgun (WGS) entry which is preliminary data.</text>
</comment>
<organism evidence="10 11">
    <name type="scientific">Protaetiibacter mangrovi</name>
    <dbReference type="NCBI Taxonomy" id="2970926"/>
    <lineage>
        <taxon>Bacteria</taxon>
        <taxon>Bacillati</taxon>
        <taxon>Actinomycetota</taxon>
        <taxon>Actinomycetes</taxon>
        <taxon>Micrococcales</taxon>
        <taxon>Microbacteriaceae</taxon>
        <taxon>Protaetiibacter</taxon>
    </lineage>
</organism>
<dbReference type="Proteomes" id="UP001205337">
    <property type="component" value="Unassembled WGS sequence"/>
</dbReference>
<keyword evidence="11" id="KW-1185">Reference proteome</keyword>
<protein>
    <recommendedName>
        <fullName evidence="9">AlgX/AlgJ SGNH hydrolase-like domain-containing protein</fullName>
    </recommendedName>
</protein>
<evidence type="ECO:0000313" key="11">
    <source>
        <dbReference type="Proteomes" id="UP001205337"/>
    </source>
</evidence>
<reference evidence="10 11" key="1">
    <citation type="submission" date="2022-08" db="EMBL/GenBank/DDBJ databases">
        <authorList>
            <person name="Li F."/>
        </authorList>
    </citation>
    <scope>NUCLEOTIDE SEQUENCE [LARGE SCALE GENOMIC DNA]</scope>
    <source>
        <strain evidence="10 11">10F1B-8-1</strain>
    </source>
</reference>
<dbReference type="Pfam" id="PF16822">
    <property type="entry name" value="ALGX"/>
    <property type="match status" value="1"/>
</dbReference>
<feature type="transmembrane region" description="Helical" evidence="8">
    <location>
        <begin position="20"/>
        <end position="42"/>
    </location>
</feature>
<keyword evidence="8" id="KW-0812">Transmembrane</keyword>
<evidence type="ECO:0000313" key="10">
    <source>
        <dbReference type="EMBL" id="MCS0499476.1"/>
    </source>
</evidence>
<keyword evidence="8" id="KW-0472">Membrane</keyword>
<evidence type="ECO:0000256" key="6">
    <source>
        <dbReference type="ARBA" id="ARBA00022841"/>
    </source>
</evidence>
<evidence type="ECO:0000256" key="8">
    <source>
        <dbReference type="SAM" id="Phobius"/>
    </source>
</evidence>
<feature type="domain" description="AlgX/AlgJ SGNH hydrolase-like" evidence="9">
    <location>
        <begin position="134"/>
        <end position="246"/>
    </location>
</feature>
<sequence length="396" mass="42493">MSLRELPPEQAVRRDRWRHLRYVPLIALMVAAVLAATGGFYVTLRQQAAASEVATPSATASSGPTALPASCTPAVDPPAGEPWMSSDSTHSETTWAEHADELSEPYVIGRDGFVFWGDIQAENFSQAVGRRYLSAEELATWRTYLTTLRDGLAAQGVPLYVVVAPAKWGAYPDELPAWTDGLVGSSALDQLLAANPDLPFVDLRAPLRDAARTTPVYSRVNSHWTDYGAAVAWTAISGCIAASDPDLAAIHLPETTGVTVSDGGSEFAQWGLTSPVPDWTTPEFAEPLLPVSLSIAGAAPTTVDGTRRVGLGELPARTWTDGAQADATALVVRDSFGVSLAPYLQQSFARTVQVRHMFDYPPDQQPDILALSATEKPDVVILEIAQRHLEFPPPVP</sequence>
<evidence type="ECO:0000256" key="7">
    <source>
        <dbReference type="SAM" id="MobiDB-lite"/>
    </source>
</evidence>
<dbReference type="RefSeq" id="WP_258798522.1">
    <property type="nucleotide sequence ID" value="NZ_JANTHX010000007.1"/>
</dbReference>
<evidence type="ECO:0000256" key="1">
    <source>
        <dbReference type="ARBA" id="ARBA00004418"/>
    </source>
</evidence>
<gene>
    <name evidence="10" type="ORF">NUH29_07925</name>
</gene>
<dbReference type="EMBL" id="JANTHX010000007">
    <property type="protein sequence ID" value="MCS0499476.1"/>
    <property type="molecule type" value="Genomic_DNA"/>
</dbReference>
<evidence type="ECO:0000256" key="2">
    <source>
        <dbReference type="ARBA" id="ARBA00005182"/>
    </source>
</evidence>
<accession>A0ABT1ZFJ9</accession>
<evidence type="ECO:0000256" key="3">
    <source>
        <dbReference type="ARBA" id="ARBA00022679"/>
    </source>
</evidence>